<accession>A0A8D8W991</accession>
<organism evidence="1">
    <name type="scientific">Cacopsylla melanoneura</name>
    <dbReference type="NCBI Taxonomy" id="428564"/>
    <lineage>
        <taxon>Eukaryota</taxon>
        <taxon>Metazoa</taxon>
        <taxon>Ecdysozoa</taxon>
        <taxon>Arthropoda</taxon>
        <taxon>Hexapoda</taxon>
        <taxon>Insecta</taxon>
        <taxon>Pterygota</taxon>
        <taxon>Neoptera</taxon>
        <taxon>Paraneoptera</taxon>
        <taxon>Hemiptera</taxon>
        <taxon>Sternorrhyncha</taxon>
        <taxon>Psylloidea</taxon>
        <taxon>Psyllidae</taxon>
        <taxon>Psyllinae</taxon>
        <taxon>Cacopsylla</taxon>
    </lineage>
</organism>
<dbReference type="EMBL" id="HBUF01169056">
    <property type="protein sequence ID" value="CAG6651778.1"/>
    <property type="molecule type" value="Transcribed_RNA"/>
</dbReference>
<reference evidence="1" key="1">
    <citation type="submission" date="2021-05" db="EMBL/GenBank/DDBJ databases">
        <authorList>
            <person name="Alioto T."/>
            <person name="Alioto T."/>
            <person name="Gomez Garrido J."/>
        </authorList>
    </citation>
    <scope>NUCLEOTIDE SEQUENCE</scope>
</reference>
<evidence type="ECO:0000313" key="1">
    <source>
        <dbReference type="EMBL" id="CAG6651778.1"/>
    </source>
</evidence>
<name>A0A8D8W991_9HEMI</name>
<sequence length="105" mass="12580">MQKHGGRVKNQPKTYPRMMTNAIFNRNTHEIEKITRRAVKIQITKKIGIAKKQQQKIHNLINAKLFAITKNQHYHHHAPLRSQRYSFEKKETRKSKLGLIHEIFW</sequence>
<protein>
    <submittedName>
        <fullName evidence="1">Uncharacterized protein</fullName>
    </submittedName>
</protein>
<dbReference type="AlphaFoldDB" id="A0A8D8W991"/>
<proteinExistence type="predicted"/>